<dbReference type="InterPro" id="IPR032710">
    <property type="entry name" value="NTF2-like_dom_sf"/>
</dbReference>
<evidence type="ECO:0000313" key="3">
    <source>
        <dbReference type="Proteomes" id="UP001139000"/>
    </source>
</evidence>
<protein>
    <submittedName>
        <fullName evidence="2">Nuclear transport factor 2 family protein</fullName>
    </submittedName>
</protein>
<dbReference type="Gene3D" id="3.10.450.50">
    <property type="match status" value="1"/>
</dbReference>
<dbReference type="AlphaFoldDB" id="A0A9X1TFZ0"/>
<accession>A0A9X1TFZ0</accession>
<evidence type="ECO:0000259" key="1">
    <source>
        <dbReference type="Pfam" id="PF12680"/>
    </source>
</evidence>
<sequence length="120" mass="13685">MEITTIAARSFAEEWIGAWNSHDLASVMQHYAADIEFYSPFIKRLGMNDEGFIHGRDVLETYFAKALAVYPDLHFEMHETLTGANSVVLYYTSVNNKKAAELMQFDAFGKINLVKAHYND</sequence>
<proteinExistence type="predicted"/>
<feature type="domain" description="SnoaL-like" evidence="1">
    <location>
        <begin position="13"/>
        <end position="93"/>
    </location>
</feature>
<gene>
    <name evidence="2" type="ORF">LXM26_18415</name>
</gene>
<dbReference type="Pfam" id="PF12680">
    <property type="entry name" value="SnoaL_2"/>
    <property type="match status" value="1"/>
</dbReference>
<name>A0A9X1TFZ0_9BACT</name>
<organism evidence="2 3">
    <name type="scientific">Dyadobacter chenwenxiniae</name>
    <dbReference type="NCBI Taxonomy" id="2906456"/>
    <lineage>
        <taxon>Bacteria</taxon>
        <taxon>Pseudomonadati</taxon>
        <taxon>Bacteroidota</taxon>
        <taxon>Cytophagia</taxon>
        <taxon>Cytophagales</taxon>
        <taxon>Spirosomataceae</taxon>
        <taxon>Dyadobacter</taxon>
    </lineage>
</organism>
<dbReference type="RefSeq" id="WP_234656474.1">
    <property type="nucleotide sequence ID" value="NZ_CP094997.1"/>
</dbReference>
<comment type="caution">
    <text evidence="2">The sequence shown here is derived from an EMBL/GenBank/DDBJ whole genome shotgun (WGS) entry which is preliminary data.</text>
</comment>
<dbReference type="EMBL" id="JAJTTC010000004">
    <property type="protein sequence ID" value="MCF0063492.1"/>
    <property type="molecule type" value="Genomic_DNA"/>
</dbReference>
<keyword evidence="3" id="KW-1185">Reference proteome</keyword>
<evidence type="ECO:0000313" key="2">
    <source>
        <dbReference type="EMBL" id="MCF0063492.1"/>
    </source>
</evidence>
<reference evidence="2" key="1">
    <citation type="submission" date="2021-12" db="EMBL/GenBank/DDBJ databases">
        <title>Novel species in genus Dyadobacter.</title>
        <authorList>
            <person name="Ma C."/>
        </authorList>
    </citation>
    <scope>NUCLEOTIDE SEQUENCE</scope>
    <source>
        <strain evidence="2">LJ419</strain>
    </source>
</reference>
<dbReference type="SUPFAM" id="SSF54427">
    <property type="entry name" value="NTF2-like"/>
    <property type="match status" value="1"/>
</dbReference>
<dbReference type="InterPro" id="IPR037401">
    <property type="entry name" value="SnoaL-like"/>
</dbReference>
<dbReference type="Proteomes" id="UP001139000">
    <property type="component" value="Unassembled WGS sequence"/>
</dbReference>